<gene>
    <name evidence="5" type="ORF">SAMN04490243_2073</name>
</gene>
<keyword evidence="3" id="KW-0732">Signal</keyword>
<reference evidence="5 6" key="1">
    <citation type="submission" date="2016-10" db="EMBL/GenBank/DDBJ databases">
        <authorList>
            <person name="de Groot N.N."/>
        </authorList>
    </citation>
    <scope>NUCLEOTIDE SEQUENCE [LARGE SCALE GENOMIC DNA]</scope>
    <source>
        <strain evidence="5 6">DSM 21019</strain>
    </source>
</reference>
<evidence type="ECO:0000256" key="3">
    <source>
        <dbReference type="SAM" id="SignalP"/>
    </source>
</evidence>
<dbReference type="Gene3D" id="2.40.160.50">
    <property type="entry name" value="membrane protein fhac: a member of the omp85/tpsb transporter family"/>
    <property type="match status" value="1"/>
</dbReference>
<feature type="domain" description="Bacterial surface antigen (D15)" evidence="4">
    <location>
        <begin position="85"/>
        <end position="353"/>
    </location>
</feature>
<dbReference type="Pfam" id="PF01103">
    <property type="entry name" value="Omp85"/>
    <property type="match status" value="1"/>
</dbReference>
<protein>
    <submittedName>
        <fullName evidence="5">Surface antigen</fullName>
    </submittedName>
</protein>
<organism evidence="5 6">
    <name type="scientific">Robiginitalea myxolifaciens</name>
    <dbReference type="NCBI Taxonomy" id="400055"/>
    <lineage>
        <taxon>Bacteria</taxon>
        <taxon>Pseudomonadati</taxon>
        <taxon>Bacteroidota</taxon>
        <taxon>Flavobacteriia</taxon>
        <taxon>Flavobacteriales</taxon>
        <taxon>Flavobacteriaceae</taxon>
        <taxon>Robiginitalea</taxon>
    </lineage>
</organism>
<feature type="chain" id="PRO_5011544553" evidence="3">
    <location>
        <begin position="23"/>
        <end position="368"/>
    </location>
</feature>
<comment type="subcellular location">
    <subcellularLocation>
        <location evidence="1">Membrane</location>
    </subcellularLocation>
</comment>
<dbReference type="OrthoDB" id="9771071at2"/>
<feature type="signal peptide" evidence="3">
    <location>
        <begin position="1"/>
        <end position="22"/>
    </location>
</feature>
<evidence type="ECO:0000313" key="6">
    <source>
        <dbReference type="Proteomes" id="UP000199534"/>
    </source>
</evidence>
<sequence>MKLSHLWILLFFCSSFTLPAFGQEGESNSTSSQDSIANLELDVLPVVVYSPETGVIFGGIGVGTFRFNSESKDSFPSAVQLAAGYTTKNQILFWAPYELYWDDAKWRLFGELGYYKYVYNFYGIGIDSREQDLETYEVSFPRVRINGLRELFPGFLAGIGFEFDAFYNLEAAENGTLANAEVLGKEGGIISNLGVLAVYDSRDNIFQPTRGFFIQAGAFRSLELLGSEFTFSKFNVDARYYQRLKGQHILAGNIFIANSGEGTPFLSMNNLGTNRSRGFDNRRFLDNGELNFALEYRFPIFRRFGGVVFGSSGTVAPTFSDLFNSKFRNAGGVGLRYVLNQKDGIRVRLDYGWTREGGNLYFTVREAF</sequence>
<proteinExistence type="predicted"/>
<dbReference type="STRING" id="400055.SAMN04490243_2073"/>
<dbReference type="GO" id="GO:0019867">
    <property type="term" value="C:outer membrane"/>
    <property type="evidence" value="ECO:0007669"/>
    <property type="project" value="InterPro"/>
</dbReference>
<evidence type="ECO:0000259" key="4">
    <source>
        <dbReference type="Pfam" id="PF01103"/>
    </source>
</evidence>
<evidence type="ECO:0000313" key="5">
    <source>
        <dbReference type="EMBL" id="SFR48330.1"/>
    </source>
</evidence>
<dbReference type="EMBL" id="FOYQ01000002">
    <property type="protein sequence ID" value="SFR48330.1"/>
    <property type="molecule type" value="Genomic_DNA"/>
</dbReference>
<keyword evidence="2" id="KW-0472">Membrane</keyword>
<dbReference type="Proteomes" id="UP000199534">
    <property type="component" value="Unassembled WGS sequence"/>
</dbReference>
<evidence type="ECO:0000256" key="1">
    <source>
        <dbReference type="ARBA" id="ARBA00004370"/>
    </source>
</evidence>
<accession>A0A1I6H1N9</accession>
<evidence type="ECO:0000256" key="2">
    <source>
        <dbReference type="ARBA" id="ARBA00023136"/>
    </source>
</evidence>
<name>A0A1I6H1N9_9FLAO</name>
<dbReference type="AlphaFoldDB" id="A0A1I6H1N9"/>
<keyword evidence="6" id="KW-1185">Reference proteome</keyword>
<dbReference type="InterPro" id="IPR000184">
    <property type="entry name" value="Bac_surfAg_D15"/>
</dbReference>
<dbReference type="RefSeq" id="WP_092982520.1">
    <property type="nucleotide sequence ID" value="NZ_FOYQ01000002.1"/>
</dbReference>